<evidence type="ECO:0000313" key="6">
    <source>
        <dbReference type="Proteomes" id="UP000290849"/>
    </source>
</evidence>
<dbReference type="PROSITE" id="PS01124">
    <property type="entry name" value="HTH_ARAC_FAMILY_2"/>
    <property type="match status" value="1"/>
</dbReference>
<dbReference type="PANTHER" id="PTHR47894">
    <property type="entry name" value="HTH-TYPE TRANSCRIPTIONAL REGULATOR GADX"/>
    <property type="match status" value="1"/>
</dbReference>
<reference evidence="5 6" key="1">
    <citation type="journal article" date="2017" name="Int. J. Syst. Evol. Microbiol.">
        <title>Achromobacter aloeverae sp. nov., isolated from the root of Aloe vera (L.) Burm.f.</title>
        <authorList>
            <person name="Kuncharoen N."/>
            <person name="Muramatsu Y."/>
            <person name="Shibata C."/>
            <person name="Kamakura Y."/>
            <person name="Nakagawa Y."/>
            <person name="Tanasupawat S."/>
        </authorList>
    </citation>
    <scope>NUCLEOTIDE SEQUENCE [LARGE SCALE GENOMIC DNA]</scope>
    <source>
        <strain evidence="5 6">AVA-1</strain>
    </source>
</reference>
<dbReference type="Pfam" id="PF12833">
    <property type="entry name" value="HTH_18"/>
    <property type="match status" value="1"/>
</dbReference>
<organism evidence="5 6">
    <name type="scientific">Achromobacter aloeverae</name>
    <dbReference type="NCBI Taxonomy" id="1750518"/>
    <lineage>
        <taxon>Bacteria</taxon>
        <taxon>Pseudomonadati</taxon>
        <taxon>Pseudomonadota</taxon>
        <taxon>Betaproteobacteria</taxon>
        <taxon>Burkholderiales</taxon>
        <taxon>Alcaligenaceae</taxon>
        <taxon>Achromobacter</taxon>
    </lineage>
</organism>
<keyword evidence="2" id="KW-0238">DNA-binding</keyword>
<dbReference type="GO" id="GO:0000976">
    <property type="term" value="F:transcription cis-regulatory region binding"/>
    <property type="evidence" value="ECO:0007669"/>
    <property type="project" value="TreeGrafter"/>
</dbReference>
<keyword evidence="1" id="KW-0805">Transcription regulation</keyword>
<dbReference type="InterPro" id="IPR018060">
    <property type="entry name" value="HTH_AraC"/>
</dbReference>
<dbReference type="Proteomes" id="UP000290849">
    <property type="component" value="Unassembled WGS sequence"/>
</dbReference>
<evidence type="ECO:0000313" key="5">
    <source>
        <dbReference type="EMBL" id="RXN84452.1"/>
    </source>
</evidence>
<dbReference type="SUPFAM" id="SSF46689">
    <property type="entry name" value="Homeodomain-like"/>
    <property type="match status" value="1"/>
</dbReference>
<dbReference type="InterPro" id="IPR032687">
    <property type="entry name" value="AraC-type_N"/>
</dbReference>
<dbReference type="InterPro" id="IPR009057">
    <property type="entry name" value="Homeodomain-like_sf"/>
</dbReference>
<evidence type="ECO:0000256" key="3">
    <source>
        <dbReference type="ARBA" id="ARBA00023163"/>
    </source>
</evidence>
<dbReference type="EMBL" id="PYAL01000008">
    <property type="protein sequence ID" value="RXN84452.1"/>
    <property type="molecule type" value="Genomic_DNA"/>
</dbReference>
<dbReference type="AlphaFoldDB" id="A0A4Q1HE02"/>
<evidence type="ECO:0000256" key="2">
    <source>
        <dbReference type="ARBA" id="ARBA00023125"/>
    </source>
</evidence>
<gene>
    <name evidence="5" type="ORF">C7R54_24005</name>
</gene>
<feature type="domain" description="HTH araC/xylS-type" evidence="4">
    <location>
        <begin position="249"/>
        <end position="346"/>
    </location>
</feature>
<dbReference type="Gene3D" id="1.10.10.60">
    <property type="entry name" value="Homeodomain-like"/>
    <property type="match status" value="1"/>
</dbReference>
<dbReference type="GO" id="GO:0005829">
    <property type="term" value="C:cytosol"/>
    <property type="evidence" value="ECO:0007669"/>
    <property type="project" value="TreeGrafter"/>
</dbReference>
<name>A0A4Q1HE02_9BURK</name>
<comment type="caution">
    <text evidence="5">The sequence shown here is derived from an EMBL/GenBank/DDBJ whole genome shotgun (WGS) entry which is preliminary data.</text>
</comment>
<keyword evidence="3" id="KW-0804">Transcription</keyword>
<sequence>MFHPLRRVARLSALPDTAAADVPPVALRQLMTEASRGGQDPALLCEGAGFRPDDLLTPDYRVSRAQYAHVIRRALRELGRPALGLELGAGVNPVSLGLVALGFMSCRHSRELLDFAIEHQHECGGLLSVHGEELAQTWSLEGRSHFGDRRIDGFVVDHCFAALVQICRQVVSDLFNPRMVELASERPPYGALYESVFRCPVRFGQPLNRLHFPREPHAIRSADAVTLALVRRDLAGRASRPAAPSALHAVVAQAIRRDLAYPTPLRDIAASLHTSERTLRRRLEAQGLTYAGLLEEERRARALTLLTQSSRNVQQIAAACGYTNARTLQRAVQRWTGHSPTGLRRIGRTQA</sequence>
<keyword evidence="6" id="KW-1185">Reference proteome</keyword>
<proteinExistence type="predicted"/>
<dbReference type="SMART" id="SM00342">
    <property type="entry name" value="HTH_ARAC"/>
    <property type="match status" value="1"/>
</dbReference>
<accession>A0A4Q1HE02</accession>
<dbReference type="RefSeq" id="WP_129153263.1">
    <property type="nucleotide sequence ID" value="NZ_JBHSDO010000018.1"/>
</dbReference>
<dbReference type="GO" id="GO:0003700">
    <property type="term" value="F:DNA-binding transcription factor activity"/>
    <property type="evidence" value="ECO:0007669"/>
    <property type="project" value="InterPro"/>
</dbReference>
<dbReference type="PANTHER" id="PTHR47894:SF1">
    <property type="entry name" value="HTH-TYPE TRANSCRIPTIONAL REGULATOR VQSM"/>
    <property type="match status" value="1"/>
</dbReference>
<dbReference type="OrthoDB" id="6506763at2"/>
<protein>
    <recommendedName>
        <fullName evidence="4">HTH araC/xylS-type domain-containing protein</fullName>
    </recommendedName>
</protein>
<evidence type="ECO:0000259" key="4">
    <source>
        <dbReference type="PROSITE" id="PS01124"/>
    </source>
</evidence>
<dbReference type="Pfam" id="PF12625">
    <property type="entry name" value="Arabinose_bd"/>
    <property type="match status" value="1"/>
</dbReference>
<evidence type="ECO:0000256" key="1">
    <source>
        <dbReference type="ARBA" id="ARBA00023015"/>
    </source>
</evidence>